<dbReference type="InterPro" id="IPR009003">
    <property type="entry name" value="Peptidase_S1_PA"/>
</dbReference>
<dbReference type="InterPro" id="IPR001478">
    <property type="entry name" value="PDZ"/>
</dbReference>
<dbReference type="Pfam" id="PF13180">
    <property type="entry name" value="PDZ_2"/>
    <property type="match status" value="1"/>
</dbReference>
<keyword evidence="8" id="KW-1185">Reference proteome</keyword>
<dbReference type="Gene3D" id="3.20.190.20">
    <property type="match status" value="1"/>
</dbReference>
<sequence length="505" mass="55700">MPQKKNKGSLNRQVSGEDEDLSALGVPLDAVVKIWCAHSIPNFSLPWQRRRQERSTGSGFCIDTDRRVLITNAHCVEWHAQVKAQRRGSDVKHLAKVLSIGWECDAAVLTVENDEFWEGLQQVKLSQKLPHLEEDVLCVGFPIGGDTISVTSGVISRIEVTTYTQASAELLGIQIDAAINSGNSGGPAFNRNGECVGIAFQSMNADEAENIGYVIPSLVVTHFLKDLLKHGKYTGFPTLGVETQTMENSQLREAFGMSHKQKGVLINRVTPTSAAAEVLKANDILLAFDGEPIGNDGTVRFRKHERVMCSWLVAQKFFGETATLTVLREGKELELKIESLYPEVPLVPVHLFNKPVPGPSYFIVAGLVFTVLSEPLLESEFGADWEHKAPIEMVKSAIQSRADSRDQQLVVLTQVLAHELTMGYDHLENMQLLAVGDVPVLNLRHAMELTEACEGPYLRFNLQQNQVLILRAAEARNATAEVLEKHGIPQEKSPDLVGESSKQVK</sequence>
<evidence type="ECO:0000259" key="6">
    <source>
        <dbReference type="PROSITE" id="PS50106"/>
    </source>
</evidence>
<evidence type="ECO:0000256" key="5">
    <source>
        <dbReference type="SAM" id="MobiDB-lite"/>
    </source>
</evidence>
<dbReference type="Pfam" id="PF17815">
    <property type="entry name" value="PDZ_3"/>
    <property type="match status" value="1"/>
</dbReference>
<reference evidence="7 8" key="1">
    <citation type="submission" date="2024-02" db="EMBL/GenBank/DDBJ databases">
        <authorList>
            <person name="Chen Y."/>
            <person name="Shah S."/>
            <person name="Dougan E. K."/>
            <person name="Thang M."/>
            <person name="Chan C."/>
        </authorList>
    </citation>
    <scope>NUCLEOTIDE SEQUENCE [LARGE SCALE GENOMIC DNA]</scope>
</reference>
<proteinExistence type="inferred from homology"/>
<dbReference type="InterPro" id="IPR036034">
    <property type="entry name" value="PDZ_sf"/>
</dbReference>
<dbReference type="Proteomes" id="UP001642484">
    <property type="component" value="Unassembled WGS sequence"/>
</dbReference>
<evidence type="ECO:0000256" key="2">
    <source>
        <dbReference type="ARBA" id="ARBA00022670"/>
    </source>
</evidence>
<accession>A0ABP0LCF0</accession>
<dbReference type="PANTHER" id="PTHR45980:SF18">
    <property type="entry name" value="PROTEASE DO-LIKE 9"/>
    <property type="match status" value="1"/>
</dbReference>
<dbReference type="Pfam" id="PF13365">
    <property type="entry name" value="Trypsin_2"/>
    <property type="match status" value="1"/>
</dbReference>
<evidence type="ECO:0000256" key="1">
    <source>
        <dbReference type="ARBA" id="ARBA00010541"/>
    </source>
</evidence>
<dbReference type="SUPFAM" id="SSF50156">
    <property type="entry name" value="PDZ domain-like"/>
    <property type="match status" value="1"/>
</dbReference>
<dbReference type="InterPro" id="IPR043504">
    <property type="entry name" value="Peptidase_S1_PA_chymotrypsin"/>
</dbReference>
<dbReference type="PRINTS" id="PR00834">
    <property type="entry name" value="PROTEASES2C"/>
</dbReference>
<dbReference type="Gene3D" id="2.40.10.10">
    <property type="entry name" value="Trypsin-like serine proteases"/>
    <property type="match status" value="2"/>
</dbReference>
<keyword evidence="3" id="KW-0378">Hydrolase</keyword>
<comment type="caution">
    <text evidence="7">The sequence shown here is derived from an EMBL/GenBank/DDBJ whole genome shotgun (WGS) entry which is preliminary data.</text>
</comment>
<protein>
    <recommendedName>
        <fullName evidence="6">PDZ domain-containing protein</fullName>
    </recommendedName>
</protein>
<feature type="compositionally biased region" description="Basic and acidic residues" evidence="5">
    <location>
        <begin position="484"/>
        <end position="494"/>
    </location>
</feature>
<keyword evidence="2" id="KW-0645">Protease</keyword>
<dbReference type="InterPro" id="IPR046449">
    <property type="entry name" value="DEGP_PDZ_sf"/>
</dbReference>
<evidence type="ECO:0000313" key="7">
    <source>
        <dbReference type="EMBL" id="CAK9036422.1"/>
    </source>
</evidence>
<dbReference type="InterPro" id="IPR001940">
    <property type="entry name" value="Peptidase_S1C"/>
</dbReference>
<dbReference type="PANTHER" id="PTHR45980">
    <property type="match status" value="1"/>
</dbReference>
<evidence type="ECO:0000313" key="8">
    <source>
        <dbReference type="Proteomes" id="UP001642484"/>
    </source>
</evidence>
<name>A0ABP0LCF0_9DINO</name>
<evidence type="ECO:0000256" key="3">
    <source>
        <dbReference type="ARBA" id="ARBA00022801"/>
    </source>
</evidence>
<evidence type="ECO:0000256" key="4">
    <source>
        <dbReference type="ARBA" id="ARBA00022825"/>
    </source>
</evidence>
<organism evidence="7 8">
    <name type="scientific">Durusdinium trenchii</name>
    <dbReference type="NCBI Taxonomy" id="1381693"/>
    <lineage>
        <taxon>Eukaryota</taxon>
        <taxon>Sar</taxon>
        <taxon>Alveolata</taxon>
        <taxon>Dinophyceae</taxon>
        <taxon>Suessiales</taxon>
        <taxon>Symbiodiniaceae</taxon>
        <taxon>Durusdinium</taxon>
    </lineage>
</organism>
<comment type="similarity">
    <text evidence="1">Belongs to the peptidase S1C family.</text>
</comment>
<feature type="domain" description="PDZ" evidence="6">
    <location>
        <begin position="240"/>
        <end position="293"/>
    </location>
</feature>
<gene>
    <name evidence="7" type="ORF">CCMP2556_LOCUS20277</name>
</gene>
<dbReference type="Gene3D" id="2.30.42.10">
    <property type="match status" value="1"/>
</dbReference>
<dbReference type="PROSITE" id="PS50106">
    <property type="entry name" value="PDZ"/>
    <property type="match status" value="1"/>
</dbReference>
<dbReference type="InterPro" id="IPR041517">
    <property type="entry name" value="DEGP_PDZ"/>
</dbReference>
<dbReference type="SUPFAM" id="SSF50494">
    <property type="entry name" value="Trypsin-like serine proteases"/>
    <property type="match status" value="1"/>
</dbReference>
<feature type="region of interest" description="Disordered" evidence="5">
    <location>
        <begin position="484"/>
        <end position="505"/>
    </location>
</feature>
<dbReference type="EMBL" id="CAXAMN010011858">
    <property type="protein sequence ID" value="CAK9036422.1"/>
    <property type="molecule type" value="Genomic_DNA"/>
</dbReference>
<keyword evidence="4" id="KW-0720">Serine protease</keyword>